<dbReference type="Proteomes" id="UP000244005">
    <property type="component" value="Unassembled WGS sequence"/>
</dbReference>
<dbReference type="AlphaFoldDB" id="A0A2R6WCF7"/>
<evidence type="ECO:0000313" key="3">
    <source>
        <dbReference type="Proteomes" id="UP000244005"/>
    </source>
</evidence>
<keyword evidence="3" id="KW-1185">Reference proteome</keyword>
<gene>
    <name evidence="2" type="ORF">MARPO_0110s0029</name>
</gene>
<dbReference type="EMBL" id="KZ772782">
    <property type="protein sequence ID" value="PTQ31536.1"/>
    <property type="molecule type" value="Genomic_DNA"/>
</dbReference>
<accession>A0A2R6WCF7</accession>
<sequence>MQRGKRGGRDRRNEKPKESQKSEPLRERVHTSILSWGGARGGGGAGERGGVGGGRAMEGRGRGTGVPPAGTSEMASGHSGEMFGDKATARARAGRVVEA</sequence>
<protein>
    <submittedName>
        <fullName evidence="2">Uncharacterized protein</fullName>
    </submittedName>
</protein>
<proteinExistence type="predicted"/>
<reference evidence="3" key="1">
    <citation type="journal article" date="2017" name="Cell">
        <title>Insights into land plant evolution garnered from the Marchantia polymorpha genome.</title>
        <authorList>
            <person name="Bowman J.L."/>
            <person name="Kohchi T."/>
            <person name="Yamato K.T."/>
            <person name="Jenkins J."/>
            <person name="Shu S."/>
            <person name="Ishizaki K."/>
            <person name="Yamaoka S."/>
            <person name="Nishihama R."/>
            <person name="Nakamura Y."/>
            <person name="Berger F."/>
            <person name="Adam C."/>
            <person name="Aki S.S."/>
            <person name="Althoff F."/>
            <person name="Araki T."/>
            <person name="Arteaga-Vazquez M.A."/>
            <person name="Balasubrmanian S."/>
            <person name="Barry K."/>
            <person name="Bauer D."/>
            <person name="Boehm C.R."/>
            <person name="Briginshaw L."/>
            <person name="Caballero-Perez J."/>
            <person name="Catarino B."/>
            <person name="Chen F."/>
            <person name="Chiyoda S."/>
            <person name="Chovatia M."/>
            <person name="Davies K.M."/>
            <person name="Delmans M."/>
            <person name="Demura T."/>
            <person name="Dierschke T."/>
            <person name="Dolan L."/>
            <person name="Dorantes-Acosta A.E."/>
            <person name="Eklund D.M."/>
            <person name="Florent S.N."/>
            <person name="Flores-Sandoval E."/>
            <person name="Fujiyama A."/>
            <person name="Fukuzawa H."/>
            <person name="Galik B."/>
            <person name="Grimanelli D."/>
            <person name="Grimwood J."/>
            <person name="Grossniklaus U."/>
            <person name="Hamada T."/>
            <person name="Haseloff J."/>
            <person name="Hetherington A.J."/>
            <person name="Higo A."/>
            <person name="Hirakawa Y."/>
            <person name="Hundley H.N."/>
            <person name="Ikeda Y."/>
            <person name="Inoue K."/>
            <person name="Inoue S.I."/>
            <person name="Ishida S."/>
            <person name="Jia Q."/>
            <person name="Kakita M."/>
            <person name="Kanazawa T."/>
            <person name="Kawai Y."/>
            <person name="Kawashima T."/>
            <person name="Kennedy M."/>
            <person name="Kinose K."/>
            <person name="Kinoshita T."/>
            <person name="Kohara Y."/>
            <person name="Koide E."/>
            <person name="Komatsu K."/>
            <person name="Kopischke S."/>
            <person name="Kubo M."/>
            <person name="Kyozuka J."/>
            <person name="Lagercrantz U."/>
            <person name="Lin S.S."/>
            <person name="Lindquist E."/>
            <person name="Lipzen A.M."/>
            <person name="Lu C.W."/>
            <person name="De Luna E."/>
            <person name="Martienssen R.A."/>
            <person name="Minamino N."/>
            <person name="Mizutani M."/>
            <person name="Mizutani M."/>
            <person name="Mochizuki N."/>
            <person name="Monte I."/>
            <person name="Mosher R."/>
            <person name="Nagasaki H."/>
            <person name="Nakagami H."/>
            <person name="Naramoto S."/>
            <person name="Nishitani K."/>
            <person name="Ohtani M."/>
            <person name="Okamoto T."/>
            <person name="Okumura M."/>
            <person name="Phillips J."/>
            <person name="Pollak B."/>
            <person name="Reinders A."/>
            <person name="Rovekamp M."/>
            <person name="Sano R."/>
            <person name="Sawa S."/>
            <person name="Schmid M.W."/>
            <person name="Shirakawa M."/>
            <person name="Solano R."/>
            <person name="Spunde A."/>
            <person name="Suetsugu N."/>
            <person name="Sugano S."/>
            <person name="Sugiyama A."/>
            <person name="Sun R."/>
            <person name="Suzuki Y."/>
            <person name="Takenaka M."/>
            <person name="Takezawa D."/>
            <person name="Tomogane H."/>
            <person name="Tsuzuki M."/>
            <person name="Ueda T."/>
            <person name="Umeda M."/>
            <person name="Ward J.M."/>
            <person name="Watanabe Y."/>
            <person name="Yazaki K."/>
            <person name="Yokoyama R."/>
            <person name="Yoshitake Y."/>
            <person name="Yotsui I."/>
            <person name="Zachgo S."/>
            <person name="Schmutz J."/>
        </authorList>
    </citation>
    <scope>NUCLEOTIDE SEQUENCE [LARGE SCALE GENOMIC DNA]</scope>
    <source>
        <strain evidence="3">Tak-1</strain>
    </source>
</reference>
<evidence type="ECO:0000313" key="2">
    <source>
        <dbReference type="EMBL" id="PTQ31536.1"/>
    </source>
</evidence>
<organism evidence="2 3">
    <name type="scientific">Marchantia polymorpha</name>
    <name type="common">Common liverwort</name>
    <name type="synonym">Marchantia aquatica</name>
    <dbReference type="NCBI Taxonomy" id="3197"/>
    <lineage>
        <taxon>Eukaryota</taxon>
        <taxon>Viridiplantae</taxon>
        <taxon>Streptophyta</taxon>
        <taxon>Embryophyta</taxon>
        <taxon>Marchantiophyta</taxon>
        <taxon>Marchantiopsida</taxon>
        <taxon>Marchantiidae</taxon>
        <taxon>Marchantiales</taxon>
        <taxon>Marchantiaceae</taxon>
        <taxon>Marchantia</taxon>
    </lineage>
</organism>
<feature type="compositionally biased region" description="Gly residues" evidence="1">
    <location>
        <begin position="38"/>
        <end position="56"/>
    </location>
</feature>
<name>A0A2R6WCF7_MARPO</name>
<feature type="region of interest" description="Disordered" evidence="1">
    <location>
        <begin position="1"/>
        <end position="99"/>
    </location>
</feature>
<evidence type="ECO:0000256" key="1">
    <source>
        <dbReference type="SAM" id="MobiDB-lite"/>
    </source>
</evidence>
<feature type="compositionally biased region" description="Basic and acidic residues" evidence="1">
    <location>
        <begin position="10"/>
        <end position="30"/>
    </location>
</feature>